<evidence type="ECO:0000256" key="1">
    <source>
        <dbReference type="SAM" id="MobiDB-lite"/>
    </source>
</evidence>
<reference evidence="2" key="1">
    <citation type="submission" date="2021-03" db="EMBL/GenBank/DDBJ databases">
        <authorList>
            <person name="Tran Van P."/>
        </authorList>
    </citation>
    <scope>NUCLEOTIDE SEQUENCE</scope>
</reference>
<comment type="caution">
    <text evidence="2">The sequence shown here is derived from an EMBL/GenBank/DDBJ whole genome shotgun (WGS) entry which is preliminary data.</text>
</comment>
<name>A0ABN7PK04_TIMPD</name>
<proteinExistence type="predicted"/>
<dbReference type="EMBL" id="CAJPIN010054648">
    <property type="protein sequence ID" value="CAG2066471.1"/>
    <property type="molecule type" value="Genomic_DNA"/>
</dbReference>
<feature type="non-terminal residue" evidence="2">
    <location>
        <position position="62"/>
    </location>
</feature>
<dbReference type="Proteomes" id="UP001153148">
    <property type="component" value="Unassembled WGS sequence"/>
</dbReference>
<evidence type="ECO:0000313" key="3">
    <source>
        <dbReference type="Proteomes" id="UP001153148"/>
    </source>
</evidence>
<keyword evidence="3" id="KW-1185">Reference proteome</keyword>
<organism evidence="2 3">
    <name type="scientific">Timema podura</name>
    <name type="common">Walking stick</name>
    <dbReference type="NCBI Taxonomy" id="61482"/>
    <lineage>
        <taxon>Eukaryota</taxon>
        <taxon>Metazoa</taxon>
        <taxon>Ecdysozoa</taxon>
        <taxon>Arthropoda</taxon>
        <taxon>Hexapoda</taxon>
        <taxon>Insecta</taxon>
        <taxon>Pterygota</taxon>
        <taxon>Neoptera</taxon>
        <taxon>Polyneoptera</taxon>
        <taxon>Phasmatodea</taxon>
        <taxon>Timematodea</taxon>
        <taxon>Timematoidea</taxon>
        <taxon>Timematidae</taxon>
        <taxon>Timema</taxon>
    </lineage>
</organism>
<feature type="region of interest" description="Disordered" evidence="1">
    <location>
        <begin position="38"/>
        <end position="62"/>
    </location>
</feature>
<accession>A0ABN7PK04</accession>
<sequence length="62" mass="7382">MCQLSRRLKIYPYLSGQIIMMIGVSDCKILWRPLKKATRSRSLEQERYMQSRRGSKTLPQHI</sequence>
<protein>
    <submittedName>
        <fullName evidence="2">Uncharacterized protein</fullName>
    </submittedName>
</protein>
<gene>
    <name evidence="2" type="ORF">TPAB3V08_LOCUS13414</name>
</gene>
<evidence type="ECO:0000313" key="2">
    <source>
        <dbReference type="EMBL" id="CAG2066471.1"/>
    </source>
</evidence>